<organism evidence="7 8">
    <name type="scientific">Methylovirgula ligni</name>
    <dbReference type="NCBI Taxonomy" id="569860"/>
    <lineage>
        <taxon>Bacteria</taxon>
        <taxon>Pseudomonadati</taxon>
        <taxon>Pseudomonadota</taxon>
        <taxon>Alphaproteobacteria</taxon>
        <taxon>Hyphomicrobiales</taxon>
        <taxon>Beijerinckiaceae</taxon>
        <taxon>Methylovirgula</taxon>
    </lineage>
</organism>
<comment type="caution">
    <text evidence="7">The sequence shown here is derived from an EMBL/GenBank/DDBJ whole genome shotgun (WGS) entry which is preliminary data.</text>
</comment>
<keyword evidence="8" id="KW-1185">Reference proteome</keyword>
<dbReference type="Gene3D" id="3.40.50.300">
    <property type="entry name" value="P-loop containing nucleotide triphosphate hydrolases"/>
    <property type="match status" value="1"/>
</dbReference>
<dbReference type="AlphaFoldDB" id="A0A3D9YZ81"/>
<dbReference type="EMBL" id="QUMO01000002">
    <property type="protein sequence ID" value="REF88074.1"/>
    <property type="molecule type" value="Genomic_DNA"/>
</dbReference>
<dbReference type="InterPro" id="IPR022488">
    <property type="entry name" value="PPK2-related"/>
</dbReference>
<feature type="domain" description="Polyphosphate kinase-2-related" evidence="6">
    <location>
        <begin position="35"/>
        <end position="251"/>
    </location>
</feature>
<comment type="similarity">
    <text evidence="1">Belongs to the polyphosphate kinase 2 (PPK2) family. Class I subfamily.</text>
</comment>
<accession>A0A3D9YZ81</accession>
<dbReference type="GO" id="GO:0006797">
    <property type="term" value="P:polyphosphate metabolic process"/>
    <property type="evidence" value="ECO:0007669"/>
    <property type="project" value="InterPro"/>
</dbReference>
<dbReference type="NCBIfam" id="TIGR03709">
    <property type="entry name" value="PPK2_rel_1"/>
    <property type="match status" value="1"/>
</dbReference>
<dbReference type="GO" id="GO:0008976">
    <property type="term" value="F:polyphosphate kinase activity"/>
    <property type="evidence" value="ECO:0007669"/>
    <property type="project" value="InterPro"/>
</dbReference>
<evidence type="ECO:0000259" key="6">
    <source>
        <dbReference type="Pfam" id="PF03976"/>
    </source>
</evidence>
<dbReference type="InterPro" id="IPR016898">
    <property type="entry name" value="Polyphosphate_phosphotransfera"/>
</dbReference>
<dbReference type="RefSeq" id="WP_115836196.1">
    <property type="nucleotide sequence ID" value="NZ_CP025086.1"/>
</dbReference>
<proteinExistence type="inferred from homology"/>
<evidence type="ECO:0000313" key="7">
    <source>
        <dbReference type="EMBL" id="REF88074.1"/>
    </source>
</evidence>
<keyword evidence="4" id="KW-0066">ATP synthesis</keyword>
<comment type="catalytic activity">
    <reaction evidence="5">
        <text>[phosphate](n) + ATP = [phosphate](n+1) + ADP</text>
        <dbReference type="Rhea" id="RHEA:19573"/>
        <dbReference type="Rhea" id="RHEA-COMP:9859"/>
        <dbReference type="Rhea" id="RHEA-COMP:14280"/>
        <dbReference type="ChEBI" id="CHEBI:16838"/>
        <dbReference type="ChEBI" id="CHEBI:30616"/>
        <dbReference type="ChEBI" id="CHEBI:456216"/>
    </reaction>
    <physiologicalReaction direction="right-to-left" evidence="5">
        <dbReference type="Rhea" id="RHEA:19575"/>
    </physiologicalReaction>
</comment>
<dbReference type="InterPro" id="IPR022300">
    <property type="entry name" value="PPK2-rel_1"/>
</dbReference>
<evidence type="ECO:0000256" key="2">
    <source>
        <dbReference type="ARBA" id="ARBA00022679"/>
    </source>
</evidence>
<reference evidence="7 8" key="1">
    <citation type="submission" date="2018-08" db="EMBL/GenBank/DDBJ databases">
        <title>Genomic Encyclopedia of Type Strains, Phase IV (KMG-IV): sequencing the most valuable type-strain genomes for metagenomic binning, comparative biology and taxonomic classification.</title>
        <authorList>
            <person name="Goeker M."/>
        </authorList>
    </citation>
    <scope>NUCLEOTIDE SEQUENCE [LARGE SCALE GENOMIC DNA]</scope>
    <source>
        <strain evidence="7 8">BW863</strain>
    </source>
</reference>
<evidence type="ECO:0000256" key="5">
    <source>
        <dbReference type="ARBA" id="ARBA00024500"/>
    </source>
</evidence>
<dbReference type="Pfam" id="PF03976">
    <property type="entry name" value="PPK2"/>
    <property type="match status" value="1"/>
</dbReference>
<evidence type="ECO:0000256" key="1">
    <source>
        <dbReference type="ARBA" id="ARBA00009924"/>
    </source>
</evidence>
<dbReference type="PANTHER" id="PTHR34383:SF3">
    <property type="entry name" value="POLYPHOSPHATE:AMP PHOSPHOTRANSFERASE"/>
    <property type="match status" value="1"/>
</dbReference>
<keyword evidence="2 7" id="KW-0808">Transferase</keyword>
<dbReference type="SUPFAM" id="SSF52540">
    <property type="entry name" value="P-loop containing nucleoside triphosphate hydrolases"/>
    <property type="match status" value="1"/>
</dbReference>
<evidence type="ECO:0000256" key="3">
    <source>
        <dbReference type="ARBA" id="ARBA00022777"/>
    </source>
</evidence>
<sequence>MDYRKKFIVPPGKKLRLADTDPADTRDQKSEADSADLIERYRQKLADMQTLLYAEGKRALLIVLQAMDAGGKDGTISHVMRAMNPQGVSVSRFEAPTPEEQAHDFLWRVHMRVPRRSQVGVFNRSHYEDVLITRVHKEIDADTCKARYEQIRDFEAELFDSGTHILKFFLHISEEEQLARFAQRLEDPHRNWKISEADYTERAFWDDYMDAYQDALSATSTRDAPWFVIPSNHKWFRNLAISQIVGDTLEDLGMKYPKPHVDLDKIRHDYHAAVAEADGKKKRKG</sequence>
<gene>
    <name evidence="7" type="ORF">DES32_1715</name>
</gene>
<protein>
    <submittedName>
        <fullName evidence="7">Polyphosphate:AMP phosphotransferase</fullName>
    </submittedName>
</protein>
<evidence type="ECO:0000256" key="4">
    <source>
        <dbReference type="ARBA" id="ARBA00023310"/>
    </source>
</evidence>
<evidence type="ECO:0000313" key="8">
    <source>
        <dbReference type="Proteomes" id="UP000256900"/>
    </source>
</evidence>
<name>A0A3D9YZ81_9HYPH</name>
<dbReference type="PIRSF" id="PIRSF028756">
    <property type="entry name" value="PPK2_prd"/>
    <property type="match status" value="1"/>
</dbReference>
<dbReference type="Proteomes" id="UP000256900">
    <property type="component" value="Unassembled WGS sequence"/>
</dbReference>
<dbReference type="OrthoDB" id="9775224at2"/>
<dbReference type="PANTHER" id="PTHR34383">
    <property type="entry name" value="POLYPHOSPHATE:AMP PHOSPHOTRANSFERASE-RELATED"/>
    <property type="match status" value="1"/>
</dbReference>
<keyword evidence="3" id="KW-0418">Kinase</keyword>
<dbReference type="GO" id="GO:0006754">
    <property type="term" value="P:ATP biosynthetic process"/>
    <property type="evidence" value="ECO:0007669"/>
    <property type="project" value="UniProtKB-KW"/>
</dbReference>
<dbReference type="InterPro" id="IPR027417">
    <property type="entry name" value="P-loop_NTPase"/>
</dbReference>